<dbReference type="AlphaFoldDB" id="K1L707"/>
<dbReference type="EMBL" id="AMGM01000084">
    <property type="protein sequence ID" value="EKB47877.1"/>
    <property type="molecule type" value="Genomic_DNA"/>
</dbReference>
<accession>K1L707</accession>
<organism evidence="1 2">
    <name type="scientific">Cecembia lonarensis (strain CCUG 58316 / KCTC 22772 / LW9)</name>
    <dbReference type="NCBI Taxonomy" id="1225176"/>
    <lineage>
        <taxon>Bacteria</taxon>
        <taxon>Pseudomonadati</taxon>
        <taxon>Bacteroidota</taxon>
        <taxon>Cytophagia</taxon>
        <taxon>Cytophagales</taxon>
        <taxon>Cyclobacteriaceae</taxon>
        <taxon>Cecembia</taxon>
    </lineage>
</organism>
<dbReference type="Proteomes" id="UP000004478">
    <property type="component" value="Unassembled WGS sequence"/>
</dbReference>
<evidence type="ECO:0000313" key="2">
    <source>
        <dbReference type="Proteomes" id="UP000004478"/>
    </source>
</evidence>
<proteinExistence type="predicted"/>
<reference evidence="1 2" key="1">
    <citation type="journal article" date="2012" name="J. Bacteriol.">
        <title>Draft Genome Sequence of Cecembia lonarensis Strain LW9T, Isolated from Lonar Lake, a Haloalkaline Lake in India.</title>
        <authorList>
            <person name="Shivaji S."/>
            <person name="Ara S."/>
            <person name="Singh A."/>
            <person name="Pinnaka A.K."/>
        </authorList>
    </citation>
    <scope>NUCLEOTIDE SEQUENCE [LARGE SCALE GENOMIC DNA]</scope>
    <source>
        <strain evidence="1 2">LW9</strain>
    </source>
</reference>
<keyword evidence="2" id="KW-1185">Reference proteome</keyword>
<protein>
    <submittedName>
        <fullName evidence="1">Uncharacterized protein</fullName>
    </submittedName>
</protein>
<comment type="caution">
    <text evidence="1">The sequence shown here is derived from an EMBL/GenBank/DDBJ whole genome shotgun (WGS) entry which is preliminary data.</text>
</comment>
<name>K1L707_CECL9</name>
<gene>
    <name evidence="1" type="ORF">B879_03523</name>
</gene>
<evidence type="ECO:0000313" key="1">
    <source>
        <dbReference type="EMBL" id="EKB47877.1"/>
    </source>
</evidence>
<sequence length="146" mass="17286">MEQRFGNNHYFLERHAGLIQPEEDLAMIEELLQTGNFDELIFTIDLDCIFFQEIISQKNDLDFPQKDFLKHIFRKNFTEIQKETKFSSKVAALYLAYLEEISFTLSKEMYFLESIYGDQLHLKGMLTQVRKEKSIEFNINLATQAL</sequence>